<comment type="caution">
    <text evidence="6">Lacks conserved residue(s) required for the propagation of feature annotation.</text>
</comment>
<keyword evidence="3" id="KW-0378">Hydrolase</keyword>
<evidence type="ECO:0000313" key="8">
    <source>
        <dbReference type="Ensembl" id="ENSNMLP00000005116.1"/>
    </source>
</evidence>
<organism evidence="8 9">
    <name type="scientific">Neogobius melanostomus</name>
    <name type="common">round goby</name>
    <dbReference type="NCBI Taxonomy" id="47308"/>
    <lineage>
        <taxon>Eukaryota</taxon>
        <taxon>Metazoa</taxon>
        <taxon>Chordata</taxon>
        <taxon>Craniata</taxon>
        <taxon>Vertebrata</taxon>
        <taxon>Euteleostomi</taxon>
        <taxon>Actinopterygii</taxon>
        <taxon>Neopterygii</taxon>
        <taxon>Teleostei</taxon>
        <taxon>Neoteleostei</taxon>
        <taxon>Acanthomorphata</taxon>
        <taxon>Gobiaria</taxon>
        <taxon>Gobiiformes</taxon>
        <taxon>Gobioidei</taxon>
        <taxon>Gobiidae</taxon>
        <taxon>Benthophilinae</taxon>
        <taxon>Neogobiini</taxon>
        <taxon>Neogobius</taxon>
    </lineage>
</organism>
<dbReference type="GO" id="GO:0004198">
    <property type="term" value="F:calcium-dependent cysteine-type endopeptidase activity"/>
    <property type="evidence" value="ECO:0007669"/>
    <property type="project" value="InterPro"/>
</dbReference>
<evidence type="ECO:0000256" key="2">
    <source>
        <dbReference type="ARBA" id="ARBA00022670"/>
    </source>
</evidence>
<dbReference type="GO" id="GO:0005737">
    <property type="term" value="C:cytoplasm"/>
    <property type="evidence" value="ECO:0007669"/>
    <property type="project" value="TreeGrafter"/>
</dbReference>
<name>A0A8C6WGG6_9GOBI</name>
<dbReference type="Pfam" id="PF00648">
    <property type="entry name" value="Peptidase_C2"/>
    <property type="match status" value="1"/>
</dbReference>
<feature type="active site" evidence="5">
    <location>
        <position position="96"/>
    </location>
</feature>
<dbReference type="Proteomes" id="UP000694523">
    <property type="component" value="Unplaced"/>
</dbReference>
<proteinExistence type="inferred from homology"/>
<evidence type="ECO:0000256" key="1">
    <source>
        <dbReference type="ARBA" id="ARBA00007623"/>
    </source>
</evidence>
<keyword evidence="2" id="KW-0645">Protease</keyword>
<sequence>MHYTSLYSITPLYTQGVGSKSQAVKYLDQDYESLRIHCLDTGRLFCDEAFPAETSSLGFKELGPAPARPAELVSEPQFIVSGASRTDICQGGLGDCWLLAAIASLTLSEEVLARVVPHGQSFKRGEYAGIFHFQFWQFGEWVDVVVDDRLPVRNRELLFVHSAEGSEFWSALLEKAYAK</sequence>
<feature type="domain" description="Calpain catalytic" evidence="7">
    <location>
        <begin position="44"/>
        <end position="179"/>
    </location>
</feature>
<dbReference type="InterPro" id="IPR000169">
    <property type="entry name" value="Pept_cys_AS"/>
</dbReference>
<evidence type="ECO:0000256" key="4">
    <source>
        <dbReference type="ARBA" id="ARBA00022807"/>
    </source>
</evidence>
<dbReference type="InterPro" id="IPR001300">
    <property type="entry name" value="Peptidase_C2_calpain_cat"/>
</dbReference>
<keyword evidence="9" id="KW-1185">Reference proteome</keyword>
<dbReference type="PROSITE" id="PS00139">
    <property type="entry name" value="THIOL_PROTEASE_CYS"/>
    <property type="match status" value="1"/>
</dbReference>
<evidence type="ECO:0000256" key="3">
    <source>
        <dbReference type="ARBA" id="ARBA00022801"/>
    </source>
</evidence>
<dbReference type="PANTHER" id="PTHR10183:SF268">
    <property type="entry name" value="CALPAIN-2 CATALYTIC SUBUNIT"/>
    <property type="match status" value="1"/>
</dbReference>
<keyword evidence="4" id="KW-0788">Thiol protease</keyword>
<accession>A0A8C6WGG6</accession>
<dbReference type="Ensembl" id="ENSNMLT00000005873.1">
    <property type="protein sequence ID" value="ENSNMLP00000005116.1"/>
    <property type="gene ID" value="ENSNMLG00000003730.1"/>
</dbReference>
<comment type="similarity">
    <text evidence="1">Belongs to the peptidase C2 family.</text>
</comment>
<dbReference type="PRINTS" id="PR00704">
    <property type="entry name" value="CALPAIN"/>
</dbReference>
<dbReference type="CDD" id="cd00044">
    <property type="entry name" value="CysPc"/>
    <property type="match status" value="1"/>
</dbReference>
<evidence type="ECO:0000256" key="5">
    <source>
        <dbReference type="PIRSR" id="PIRSR622684-1"/>
    </source>
</evidence>
<evidence type="ECO:0000259" key="7">
    <source>
        <dbReference type="PROSITE" id="PS50203"/>
    </source>
</evidence>
<evidence type="ECO:0000313" key="9">
    <source>
        <dbReference type="Proteomes" id="UP000694523"/>
    </source>
</evidence>
<reference evidence="8" key="1">
    <citation type="submission" date="2025-08" db="UniProtKB">
        <authorList>
            <consortium name="Ensembl"/>
        </authorList>
    </citation>
    <scope>IDENTIFICATION</scope>
</reference>
<evidence type="ECO:0000256" key="6">
    <source>
        <dbReference type="PROSITE-ProRule" id="PRU00239"/>
    </source>
</evidence>
<dbReference type="PROSITE" id="PS50203">
    <property type="entry name" value="CALPAIN_CAT"/>
    <property type="match status" value="1"/>
</dbReference>
<dbReference type="InterPro" id="IPR022684">
    <property type="entry name" value="Calpain_cysteine_protease"/>
</dbReference>
<dbReference type="PANTHER" id="PTHR10183">
    <property type="entry name" value="CALPAIN"/>
    <property type="match status" value="1"/>
</dbReference>
<dbReference type="SUPFAM" id="SSF54001">
    <property type="entry name" value="Cysteine proteinases"/>
    <property type="match status" value="1"/>
</dbReference>
<dbReference type="InterPro" id="IPR038765">
    <property type="entry name" value="Papain-like_cys_pep_sf"/>
</dbReference>
<dbReference type="AlphaFoldDB" id="A0A8C6WGG6"/>
<protein>
    <recommendedName>
        <fullName evidence="7">Calpain catalytic domain-containing protein</fullName>
    </recommendedName>
</protein>
<dbReference type="GO" id="GO:0006508">
    <property type="term" value="P:proteolysis"/>
    <property type="evidence" value="ECO:0007669"/>
    <property type="project" value="UniProtKB-KW"/>
</dbReference>
<dbReference type="SMART" id="SM00230">
    <property type="entry name" value="CysPc"/>
    <property type="match status" value="1"/>
</dbReference>
<reference evidence="8" key="2">
    <citation type="submission" date="2025-09" db="UniProtKB">
        <authorList>
            <consortium name="Ensembl"/>
        </authorList>
    </citation>
    <scope>IDENTIFICATION</scope>
</reference>